<gene>
    <name evidence="2" type="ORF">E2C01_030175</name>
</gene>
<protein>
    <submittedName>
        <fullName evidence="2">Uncharacterized protein</fullName>
    </submittedName>
</protein>
<keyword evidence="3" id="KW-1185">Reference proteome</keyword>
<reference evidence="2 3" key="1">
    <citation type="submission" date="2019-05" db="EMBL/GenBank/DDBJ databases">
        <title>Another draft genome of Portunus trituberculatus and its Hox gene families provides insights of decapod evolution.</title>
        <authorList>
            <person name="Jeong J.-H."/>
            <person name="Song I."/>
            <person name="Kim S."/>
            <person name="Choi T."/>
            <person name="Kim D."/>
            <person name="Ryu S."/>
            <person name="Kim W."/>
        </authorList>
    </citation>
    <scope>NUCLEOTIDE SEQUENCE [LARGE SCALE GENOMIC DNA]</scope>
    <source>
        <tissue evidence="2">Muscle</tissue>
    </source>
</reference>
<name>A0A5B7EU15_PORTR</name>
<dbReference type="Proteomes" id="UP000324222">
    <property type="component" value="Unassembled WGS sequence"/>
</dbReference>
<evidence type="ECO:0000313" key="2">
    <source>
        <dbReference type="EMBL" id="MPC36707.1"/>
    </source>
</evidence>
<keyword evidence="1" id="KW-0472">Membrane</keyword>
<keyword evidence="1" id="KW-0812">Transmembrane</keyword>
<organism evidence="2 3">
    <name type="scientific">Portunus trituberculatus</name>
    <name type="common">Swimming crab</name>
    <name type="synonym">Neptunus trituberculatus</name>
    <dbReference type="NCBI Taxonomy" id="210409"/>
    <lineage>
        <taxon>Eukaryota</taxon>
        <taxon>Metazoa</taxon>
        <taxon>Ecdysozoa</taxon>
        <taxon>Arthropoda</taxon>
        <taxon>Crustacea</taxon>
        <taxon>Multicrustacea</taxon>
        <taxon>Malacostraca</taxon>
        <taxon>Eumalacostraca</taxon>
        <taxon>Eucarida</taxon>
        <taxon>Decapoda</taxon>
        <taxon>Pleocyemata</taxon>
        <taxon>Brachyura</taxon>
        <taxon>Eubrachyura</taxon>
        <taxon>Portunoidea</taxon>
        <taxon>Portunidae</taxon>
        <taxon>Portuninae</taxon>
        <taxon>Portunus</taxon>
    </lineage>
</organism>
<sequence length="112" mass="12727">MIYVAIHFVSVLCGVVSFIFPKRSTVSVGVRDGVVSAERITPQPHIMLVSLLSDGLESLLWTFLLLFLLLFILVIWSLAELVLLRMARANILEFHGLYFYRKFHSRAACNLC</sequence>
<evidence type="ECO:0000256" key="1">
    <source>
        <dbReference type="SAM" id="Phobius"/>
    </source>
</evidence>
<dbReference type="EMBL" id="VSRR010003585">
    <property type="protein sequence ID" value="MPC36707.1"/>
    <property type="molecule type" value="Genomic_DNA"/>
</dbReference>
<evidence type="ECO:0000313" key="3">
    <source>
        <dbReference type="Proteomes" id="UP000324222"/>
    </source>
</evidence>
<accession>A0A5B7EU15</accession>
<proteinExistence type="predicted"/>
<dbReference type="AlphaFoldDB" id="A0A5B7EU15"/>
<comment type="caution">
    <text evidence="2">The sequence shown here is derived from an EMBL/GenBank/DDBJ whole genome shotgun (WGS) entry which is preliminary data.</text>
</comment>
<keyword evidence="1" id="KW-1133">Transmembrane helix</keyword>
<feature type="transmembrane region" description="Helical" evidence="1">
    <location>
        <begin position="61"/>
        <end position="84"/>
    </location>
</feature>